<evidence type="ECO:0000256" key="3">
    <source>
        <dbReference type="ARBA" id="ARBA00022771"/>
    </source>
</evidence>
<evidence type="ECO:0000259" key="8">
    <source>
        <dbReference type="Pfam" id="PF04500"/>
    </source>
</evidence>
<dbReference type="GO" id="GO:0003677">
    <property type="term" value="F:DNA binding"/>
    <property type="evidence" value="ECO:0007669"/>
    <property type="project" value="UniProtKB-KW"/>
</dbReference>
<dbReference type="GO" id="GO:0006313">
    <property type="term" value="P:DNA transposition"/>
    <property type="evidence" value="ECO:0007669"/>
    <property type="project" value="InterPro"/>
</dbReference>
<organism evidence="10 11">
    <name type="scientific">Frankliniella fusca</name>
    <dbReference type="NCBI Taxonomy" id="407009"/>
    <lineage>
        <taxon>Eukaryota</taxon>
        <taxon>Metazoa</taxon>
        <taxon>Ecdysozoa</taxon>
        <taxon>Arthropoda</taxon>
        <taxon>Hexapoda</taxon>
        <taxon>Insecta</taxon>
        <taxon>Pterygota</taxon>
        <taxon>Neoptera</taxon>
        <taxon>Paraneoptera</taxon>
        <taxon>Thysanoptera</taxon>
        <taxon>Terebrantia</taxon>
        <taxon>Thripoidea</taxon>
        <taxon>Thripidae</taxon>
        <taxon>Frankliniella</taxon>
    </lineage>
</organism>
<keyword evidence="6" id="KW-0233">DNA recombination</keyword>
<accession>A0AAE1GVT0</accession>
<evidence type="ECO:0000256" key="2">
    <source>
        <dbReference type="ARBA" id="ARBA00022723"/>
    </source>
</evidence>
<feature type="coiled-coil region" evidence="7">
    <location>
        <begin position="458"/>
        <end position="485"/>
    </location>
</feature>
<evidence type="ECO:0000259" key="9">
    <source>
        <dbReference type="Pfam" id="PF10551"/>
    </source>
</evidence>
<keyword evidence="4" id="KW-0862">Zinc</keyword>
<evidence type="ECO:0000256" key="7">
    <source>
        <dbReference type="SAM" id="Coils"/>
    </source>
</evidence>
<keyword evidence="11" id="KW-1185">Reference proteome</keyword>
<evidence type="ECO:0000256" key="1">
    <source>
        <dbReference type="ARBA" id="ARBA00022578"/>
    </source>
</evidence>
<dbReference type="InterPro" id="IPR018289">
    <property type="entry name" value="MULE_transposase_dom"/>
</dbReference>
<proteinExistence type="predicted"/>
<dbReference type="PROSITE" id="PS01007">
    <property type="entry name" value="TRANSPOSASE_MUTATOR"/>
    <property type="match status" value="1"/>
</dbReference>
<sequence length="502" mass="58000">MERNQGKLLVSERGGYILSFKGYLFNRHSETKDGTKTHWMCRKRPACTKRATTVTPTGNSDTVEVIKFVEHPHLPAPEAAAALKAYSQMKRTATEHPEAPPAQILRNALPQVPSSTLAHLPLRESMKRTFNKRRQGNLPANPKTLQELGEIPNDFRVTLGKKTFLIYDSYDDTESGEESDEEAERRRRAKRILVYSSKTGLKALARSPVWQLDGTFETSPDIFAQILTIHGEYHGEMLPMAFALLPDKHESTYTRVLEAIKDVCARQHIRRPDPTTAIMDFEKGLNNAVAVAFPDTELRLCLFHLKQAAFRKIQQLGLTVQYRDEDDDSIRMAFRQILGVAFVPVEDVEDAFRQVTEEIPDEMKPFSKYFAETYVLGRVVRGRRRTAPRYPPDLWNQHLSARHNEPRTNNTTEAWHNRFQKMVGKSHPTVFNLIKEFQKEEGDVRVMMAELDAGKTIRQRRRQEYRRINERLQNLATRYDRYKEEDRVVDFARACGHNICME</sequence>
<keyword evidence="1" id="KW-0815">Transposition</keyword>
<keyword evidence="3" id="KW-0863">Zinc-finger</keyword>
<dbReference type="EMBL" id="JAHWGI010000148">
    <property type="protein sequence ID" value="KAK3910256.1"/>
    <property type="molecule type" value="Genomic_DNA"/>
</dbReference>
<reference evidence="10" key="1">
    <citation type="submission" date="2021-07" db="EMBL/GenBank/DDBJ databases">
        <authorList>
            <person name="Catto M.A."/>
            <person name="Jacobson A."/>
            <person name="Kennedy G."/>
            <person name="Labadie P."/>
            <person name="Hunt B.G."/>
            <person name="Srinivasan R."/>
        </authorList>
    </citation>
    <scope>NUCLEOTIDE SEQUENCE</scope>
    <source>
        <strain evidence="10">PL_HMW_Pooled</strain>
        <tissue evidence="10">Head</tissue>
    </source>
</reference>
<keyword evidence="5" id="KW-0238">DNA-binding</keyword>
<evidence type="ECO:0000256" key="4">
    <source>
        <dbReference type="ARBA" id="ARBA00022833"/>
    </source>
</evidence>
<dbReference type="Proteomes" id="UP001219518">
    <property type="component" value="Unassembled WGS sequence"/>
</dbReference>
<evidence type="ECO:0000256" key="6">
    <source>
        <dbReference type="ARBA" id="ARBA00023172"/>
    </source>
</evidence>
<dbReference type="InterPro" id="IPR001207">
    <property type="entry name" value="Transposase_mutator"/>
</dbReference>
<feature type="domain" description="MULE transposase" evidence="9">
    <location>
        <begin position="209"/>
        <end position="307"/>
    </location>
</feature>
<dbReference type="Gene3D" id="2.20.25.240">
    <property type="match status" value="1"/>
</dbReference>
<dbReference type="AlphaFoldDB" id="A0AAE1GVT0"/>
<evidence type="ECO:0000313" key="10">
    <source>
        <dbReference type="EMBL" id="KAK3910256.1"/>
    </source>
</evidence>
<feature type="domain" description="FLYWCH-type" evidence="8">
    <location>
        <begin position="11"/>
        <end position="73"/>
    </location>
</feature>
<gene>
    <name evidence="10" type="ORF">KUF71_004130</name>
</gene>
<protein>
    <submittedName>
        <fullName evidence="10">PKS-NRPS hybrid synthetase</fullName>
    </submittedName>
</protein>
<keyword evidence="2" id="KW-0479">Metal-binding</keyword>
<dbReference type="PANTHER" id="PTHR47160">
    <property type="entry name" value="PUTATIVE-RELATED"/>
    <property type="match status" value="1"/>
</dbReference>
<evidence type="ECO:0000313" key="11">
    <source>
        <dbReference type="Proteomes" id="UP001219518"/>
    </source>
</evidence>
<name>A0AAE1GVT0_9NEOP</name>
<keyword evidence="7" id="KW-0175">Coiled coil</keyword>
<dbReference type="GO" id="GO:0004803">
    <property type="term" value="F:transposase activity"/>
    <property type="evidence" value="ECO:0007669"/>
    <property type="project" value="InterPro"/>
</dbReference>
<reference evidence="10" key="2">
    <citation type="journal article" date="2023" name="BMC Genomics">
        <title>Pest status, molecular evolution, and epigenetic factors derived from the genome assembly of Frankliniella fusca, a thysanopteran phytovirus vector.</title>
        <authorList>
            <person name="Catto M.A."/>
            <person name="Labadie P.E."/>
            <person name="Jacobson A.L."/>
            <person name="Kennedy G.G."/>
            <person name="Srinivasan R."/>
            <person name="Hunt B.G."/>
        </authorList>
    </citation>
    <scope>NUCLEOTIDE SEQUENCE</scope>
    <source>
        <strain evidence="10">PL_HMW_Pooled</strain>
    </source>
</reference>
<evidence type="ECO:0000256" key="5">
    <source>
        <dbReference type="ARBA" id="ARBA00023125"/>
    </source>
</evidence>
<dbReference type="Pfam" id="PF10551">
    <property type="entry name" value="MULE"/>
    <property type="match status" value="1"/>
</dbReference>
<dbReference type="GO" id="GO:0008270">
    <property type="term" value="F:zinc ion binding"/>
    <property type="evidence" value="ECO:0007669"/>
    <property type="project" value="UniProtKB-KW"/>
</dbReference>
<dbReference type="PANTHER" id="PTHR47160:SF10">
    <property type="entry name" value="MULE TRANSPOSASE DOMAIN-CONTAINING PROTEIN"/>
    <property type="match status" value="1"/>
</dbReference>
<dbReference type="Pfam" id="PF04500">
    <property type="entry name" value="FLYWCH"/>
    <property type="match status" value="1"/>
</dbReference>
<dbReference type="InterPro" id="IPR007588">
    <property type="entry name" value="Znf_FLYWCH"/>
</dbReference>
<comment type="caution">
    <text evidence="10">The sequence shown here is derived from an EMBL/GenBank/DDBJ whole genome shotgun (WGS) entry which is preliminary data.</text>
</comment>